<evidence type="ECO:0000256" key="1">
    <source>
        <dbReference type="ARBA" id="ARBA00001953"/>
    </source>
</evidence>
<dbReference type="CDD" id="cd06850">
    <property type="entry name" value="biotinyl_domain"/>
    <property type="match status" value="1"/>
</dbReference>
<dbReference type="SMART" id="SM00878">
    <property type="entry name" value="Biotin_carb_C"/>
    <property type="match status" value="1"/>
</dbReference>
<dbReference type="Proteomes" id="UP000190044">
    <property type="component" value="Unassembled WGS sequence"/>
</dbReference>
<dbReference type="EMBL" id="FUYP01000003">
    <property type="protein sequence ID" value="SKB33166.1"/>
    <property type="molecule type" value="Genomic_DNA"/>
</dbReference>
<keyword evidence="12" id="KW-1185">Reference proteome</keyword>
<keyword evidence="3 7" id="KW-0547">Nucleotide-binding</keyword>
<keyword evidence="4 7" id="KW-0067">ATP-binding</keyword>
<evidence type="ECO:0000256" key="3">
    <source>
        <dbReference type="ARBA" id="ARBA00022741"/>
    </source>
</evidence>
<comment type="cofactor">
    <cofactor evidence="1">
        <name>biotin</name>
        <dbReference type="ChEBI" id="CHEBI:57586"/>
    </cofactor>
</comment>
<dbReference type="InterPro" id="IPR011764">
    <property type="entry name" value="Biotin_carboxylation_dom"/>
</dbReference>
<dbReference type="RefSeq" id="WP_079637324.1">
    <property type="nucleotide sequence ID" value="NZ_FUYP01000003.1"/>
</dbReference>
<protein>
    <submittedName>
        <fullName evidence="11">3-methylcrotonyl-CoA carboxylase alpha subunit</fullName>
    </submittedName>
</protein>
<dbReference type="Pfam" id="PF00364">
    <property type="entry name" value="Biotin_lipoyl"/>
    <property type="match status" value="1"/>
</dbReference>
<dbReference type="PROSITE" id="PS50968">
    <property type="entry name" value="BIOTINYL_LIPOYL"/>
    <property type="match status" value="1"/>
</dbReference>
<dbReference type="SUPFAM" id="SSF51230">
    <property type="entry name" value="Single hybrid motif"/>
    <property type="match status" value="1"/>
</dbReference>
<sequence length="613" mass="65315">MITSLLIANRGEIACRIIRTARAMGIRTIAVYSDADAQAMHVREADEAVHIGPSPARESYLVGEKIIAAAKRSGAEAIHPGYGFLSENAEFAQAVIDSGLVWVGPKASSITAMGLKDAAKKLMADAGVPVTPGYMGENQDPAFLAEQAAKIGYPVLIKAVAGGGGKGMRKVDAAADFADALASCQREAAASFGNDHVLIEKYILTPRHIEVQVFGDTHGNVVHLFERDCSLQRRHQKVIEEAPAPGMNEATRAELCAAAVRAAKAVDYVGAGTIEFIADASEGLRADRIWFMEMNTRLQVEHPVTEEITGVDLVEWQLRVASGEPIPLTQEELAINGWALEARLYAEDPARGFLPSIGMLELFQLPEHLGRVDTGVYEGAEVSPFYDPMIAKLIAHGEDREEARELLQEMLEDSAIWPVKTNSAFLIAALDHPDFVAGAVDTGLIGRDGDSLTAEPMPSEQALTNAATAMVPRSEHAGFRLNASEVRSAPFLLDGKRVDVRLHGPGAEKPAPAMLIAERGAVWQLTPWRAAGGAGGTASDGTILSPMPGKIIAVDVAAGETVSKGQKLLTLEAMKMEHSLIAPFDGIVAELNAVAGAQVEVEALLVKIEKEKA</sequence>
<evidence type="ECO:0000256" key="4">
    <source>
        <dbReference type="ARBA" id="ARBA00022840"/>
    </source>
</evidence>
<feature type="domain" description="Lipoyl-binding" evidence="8">
    <location>
        <begin position="531"/>
        <end position="609"/>
    </location>
</feature>
<gene>
    <name evidence="11" type="ORF">SAMN06295937_1003142</name>
</gene>
<evidence type="ECO:0000256" key="6">
    <source>
        <dbReference type="ARBA" id="ARBA00023267"/>
    </source>
</evidence>
<dbReference type="InterPro" id="IPR005481">
    <property type="entry name" value="BC-like_N"/>
</dbReference>
<dbReference type="InterPro" id="IPR050856">
    <property type="entry name" value="Biotin_carboxylase_complex"/>
</dbReference>
<dbReference type="PROSITE" id="PS00188">
    <property type="entry name" value="BIOTIN"/>
    <property type="match status" value="1"/>
</dbReference>
<dbReference type="PANTHER" id="PTHR18866:SF33">
    <property type="entry name" value="METHYLCROTONOYL-COA CARBOXYLASE SUBUNIT ALPHA, MITOCHONDRIAL-RELATED"/>
    <property type="match status" value="1"/>
</dbReference>
<dbReference type="Gene3D" id="3.30.470.20">
    <property type="entry name" value="ATP-grasp fold, B domain"/>
    <property type="match status" value="1"/>
</dbReference>
<dbReference type="FunFam" id="3.30.470.20:FF:000028">
    <property type="entry name" value="Methylcrotonoyl-CoA carboxylase subunit alpha, mitochondrial"/>
    <property type="match status" value="1"/>
</dbReference>
<dbReference type="PROSITE" id="PS50979">
    <property type="entry name" value="BC"/>
    <property type="match status" value="1"/>
</dbReference>
<accession>A0A1T5AE13</accession>
<feature type="domain" description="Biotin carboxylation" evidence="10">
    <location>
        <begin position="1"/>
        <end position="450"/>
    </location>
</feature>
<evidence type="ECO:0000256" key="2">
    <source>
        <dbReference type="ARBA" id="ARBA00022598"/>
    </source>
</evidence>
<dbReference type="Pfam" id="PF02785">
    <property type="entry name" value="Biotin_carb_C"/>
    <property type="match status" value="1"/>
</dbReference>
<dbReference type="SUPFAM" id="SSF51246">
    <property type="entry name" value="Rudiment single hybrid motif"/>
    <property type="match status" value="1"/>
</dbReference>
<proteinExistence type="predicted"/>
<evidence type="ECO:0000256" key="7">
    <source>
        <dbReference type="PROSITE-ProRule" id="PRU00409"/>
    </source>
</evidence>
<keyword evidence="5" id="KW-0809">Transit peptide</keyword>
<feature type="domain" description="ATP-grasp" evidence="9">
    <location>
        <begin position="120"/>
        <end position="322"/>
    </location>
</feature>
<dbReference type="Pfam" id="PF00289">
    <property type="entry name" value="Biotin_carb_N"/>
    <property type="match status" value="1"/>
</dbReference>
<organism evidence="11 12">
    <name type="scientific">Sphingopyxis flava</name>
    <dbReference type="NCBI Taxonomy" id="1507287"/>
    <lineage>
        <taxon>Bacteria</taxon>
        <taxon>Pseudomonadati</taxon>
        <taxon>Pseudomonadota</taxon>
        <taxon>Alphaproteobacteria</taxon>
        <taxon>Sphingomonadales</taxon>
        <taxon>Sphingomonadaceae</taxon>
        <taxon>Sphingopyxis</taxon>
    </lineage>
</organism>
<dbReference type="GO" id="GO:0046872">
    <property type="term" value="F:metal ion binding"/>
    <property type="evidence" value="ECO:0007669"/>
    <property type="project" value="InterPro"/>
</dbReference>
<dbReference type="Gene3D" id="2.40.50.100">
    <property type="match status" value="1"/>
</dbReference>
<dbReference type="InterPro" id="IPR001882">
    <property type="entry name" value="Biotin_BS"/>
</dbReference>
<dbReference type="FunFam" id="3.30.1490.20:FF:000003">
    <property type="entry name" value="acetyl-CoA carboxylase isoform X1"/>
    <property type="match status" value="1"/>
</dbReference>
<dbReference type="InterPro" id="IPR011053">
    <property type="entry name" value="Single_hybrid_motif"/>
</dbReference>
<dbReference type="InterPro" id="IPR011761">
    <property type="entry name" value="ATP-grasp"/>
</dbReference>
<name>A0A1T5AE13_9SPHN</name>
<evidence type="ECO:0000256" key="5">
    <source>
        <dbReference type="ARBA" id="ARBA00022946"/>
    </source>
</evidence>
<dbReference type="SUPFAM" id="SSF52440">
    <property type="entry name" value="PreATP-grasp domain"/>
    <property type="match status" value="1"/>
</dbReference>
<evidence type="ECO:0000259" key="10">
    <source>
        <dbReference type="PROSITE" id="PS50979"/>
    </source>
</evidence>
<dbReference type="GO" id="GO:0005524">
    <property type="term" value="F:ATP binding"/>
    <property type="evidence" value="ECO:0007669"/>
    <property type="project" value="UniProtKB-UniRule"/>
</dbReference>
<dbReference type="InterPro" id="IPR005482">
    <property type="entry name" value="Biotin_COase_C"/>
</dbReference>
<dbReference type="PANTHER" id="PTHR18866">
    <property type="entry name" value="CARBOXYLASE:PYRUVATE/ACETYL-COA/PROPIONYL-COA CARBOXYLASE"/>
    <property type="match status" value="1"/>
</dbReference>
<dbReference type="FunFam" id="2.40.50.100:FF:000003">
    <property type="entry name" value="Acetyl-CoA carboxylase biotin carboxyl carrier protein"/>
    <property type="match status" value="1"/>
</dbReference>
<keyword evidence="6" id="KW-0092">Biotin</keyword>
<dbReference type="InterPro" id="IPR011054">
    <property type="entry name" value="Rudment_hybrid_motif"/>
</dbReference>
<dbReference type="OrthoDB" id="9763189at2"/>
<keyword evidence="2" id="KW-0436">Ligase</keyword>
<dbReference type="InterPro" id="IPR005479">
    <property type="entry name" value="CPAse_ATP-bd"/>
</dbReference>
<dbReference type="FunFam" id="3.40.50.20:FF:000010">
    <property type="entry name" value="Propionyl-CoA carboxylase subunit alpha"/>
    <property type="match status" value="1"/>
</dbReference>
<dbReference type="SUPFAM" id="SSF56059">
    <property type="entry name" value="Glutathione synthetase ATP-binding domain-like"/>
    <property type="match status" value="1"/>
</dbReference>
<dbReference type="Pfam" id="PF02786">
    <property type="entry name" value="CPSase_L_D2"/>
    <property type="match status" value="1"/>
</dbReference>
<dbReference type="AlphaFoldDB" id="A0A1T5AE13"/>
<dbReference type="GO" id="GO:0016874">
    <property type="term" value="F:ligase activity"/>
    <property type="evidence" value="ECO:0007669"/>
    <property type="project" value="UniProtKB-KW"/>
</dbReference>
<evidence type="ECO:0000313" key="12">
    <source>
        <dbReference type="Proteomes" id="UP000190044"/>
    </source>
</evidence>
<evidence type="ECO:0000259" key="9">
    <source>
        <dbReference type="PROSITE" id="PS50975"/>
    </source>
</evidence>
<reference evidence="12" key="1">
    <citation type="submission" date="2017-02" db="EMBL/GenBank/DDBJ databases">
        <authorList>
            <person name="Varghese N."/>
            <person name="Submissions S."/>
        </authorList>
    </citation>
    <scope>NUCLEOTIDE SEQUENCE [LARGE SCALE GENOMIC DNA]</scope>
    <source>
        <strain evidence="12">R11H</strain>
    </source>
</reference>
<dbReference type="InterPro" id="IPR016185">
    <property type="entry name" value="PreATP-grasp_dom_sf"/>
</dbReference>
<dbReference type="PROSITE" id="PS50975">
    <property type="entry name" value="ATP_GRASP"/>
    <property type="match status" value="1"/>
</dbReference>
<evidence type="ECO:0000259" key="8">
    <source>
        <dbReference type="PROSITE" id="PS50968"/>
    </source>
</evidence>
<dbReference type="PROSITE" id="PS00867">
    <property type="entry name" value="CPSASE_2"/>
    <property type="match status" value="1"/>
</dbReference>
<dbReference type="InterPro" id="IPR000089">
    <property type="entry name" value="Biotin_lipoyl"/>
</dbReference>
<evidence type="ECO:0000313" key="11">
    <source>
        <dbReference type="EMBL" id="SKB33166.1"/>
    </source>
</evidence>